<evidence type="ECO:0000256" key="7">
    <source>
        <dbReference type="ARBA" id="ARBA00022989"/>
    </source>
</evidence>
<evidence type="ECO:0000313" key="13">
    <source>
        <dbReference type="EnsemblMetazoa" id="tetur14g02990.1"/>
    </source>
</evidence>
<evidence type="ECO:0000256" key="1">
    <source>
        <dbReference type="ARBA" id="ARBA00004448"/>
    </source>
</evidence>
<evidence type="ECO:0000256" key="11">
    <source>
        <dbReference type="RuleBase" id="RU000488"/>
    </source>
</evidence>
<feature type="repeat" description="Solcar" evidence="10">
    <location>
        <begin position="88"/>
        <end position="169"/>
    </location>
</feature>
<feature type="repeat" description="Solcar" evidence="10">
    <location>
        <begin position="178"/>
        <end position="266"/>
    </location>
</feature>
<evidence type="ECO:0000256" key="4">
    <source>
        <dbReference type="ARBA" id="ARBA00022692"/>
    </source>
</evidence>
<sequence length="274" mass="30299">MDFDDKRRQFFSSLVAGAIAGMSVDLALFPLDTVKTRLQSQFGFQNSGGFKQLYRGLGSAMIVSAPNAAAFFSVYEYSKVAMNHHLTDPTLINMTSASLAETAACLIRVPVEVVKQRTQASKVSWNIILKQALREDKLIGMYRGFLSTLSRDIPFALIQLPLWEHLKKIWAKFNDKPISAVESCICGSLAGLCAAIATNPIDVAKTRIMLAKKDNKYGRVNFLAVISLIFKESGFRGLYSGASPRILFITIGGAVYLGGYDFYKSTVDQFFLKF</sequence>
<keyword evidence="8" id="KW-0496">Mitochondrion</keyword>
<evidence type="ECO:0000256" key="3">
    <source>
        <dbReference type="ARBA" id="ARBA00022448"/>
    </source>
</evidence>
<dbReference type="EMBL" id="CAEY01000211">
    <property type="status" value="NOT_ANNOTATED_CDS"/>
    <property type="molecule type" value="Genomic_DNA"/>
</dbReference>
<evidence type="ECO:0000256" key="10">
    <source>
        <dbReference type="PROSITE-ProRule" id="PRU00282"/>
    </source>
</evidence>
<keyword evidence="6" id="KW-0999">Mitochondrion inner membrane</keyword>
<gene>
    <name evidence="13" type="primary">107365108</name>
</gene>
<comment type="subcellular location">
    <subcellularLocation>
        <location evidence="1">Mitochondrion inner membrane</location>
        <topology evidence="1">Multi-pass membrane protein</topology>
    </subcellularLocation>
</comment>
<keyword evidence="3 11" id="KW-0813">Transport</keyword>
<keyword evidence="14" id="KW-1185">Reference proteome</keyword>
<dbReference type="KEGG" id="tut:107365108"/>
<dbReference type="HOGENOM" id="CLU_015166_3_0_1"/>
<keyword evidence="9 10" id="KW-0472">Membrane</keyword>
<dbReference type="eggNOG" id="KOG0768">
    <property type="taxonomic scope" value="Eukaryota"/>
</dbReference>
<keyword evidence="4 10" id="KW-0812">Transmembrane</keyword>
<dbReference type="Pfam" id="PF00153">
    <property type="entry name" value="Mito_carr"/>
    <property type="match status" value="3"/>
</dbReference>
<comment type="similarity">
    <text evidence="2 11">Belongs to the mitochondrial carrier (TC 2.A.29) family.</text>
</comment>
<feature type="transmembrane region" description="Helical" evidence="12">
    <location>
        <begin position="12"/>
        <end position="33"/>
    </location>
</feature>
<evidence type="ECO:0000256" key="2">
    <source>
        <dbReference type="ARBA" id="ARBA00006375"/>
    </source>
</evidence>
<protein>
    <recommendedName>
        <fullName evidence="15">Mitochondrial carrier protein</fullName>
    </recommendedName>
</protein>
<dbReference type="AlphaFoldDB" id="T1KLM7"/>
<feature type="transmembrane region" description="Helical" evidence="12">
    <location>
        <begin position="53"/>
        <end position="75"/>
    </location>
</feature>
<dbReference type="InterPro" id="IPR023395">
    <property type="entry name" value="MCP_dom_sf"/>
</dbReference>
<dbReference type="GO" id="GO:0005743">
    <property type="term" value="C:mitochondrial inner membrane"/>
    <property type="evidence" value="ECO:0007669"/>
    <property type="project" value="UniProtKB-SubCell"/>
</dbReference>
<feature type="repeat" description="Solcar" evidence="10">
    <location>
        <begin position="8"/>
        <end position="81"/>
    </location>
</feature>
<feature type="transmembrane region" description="Helical" evidence="12">
    <location>
        <begin position="245"/>
        <end position="263"/>
    </location>
</feature>
<dbReference type="OrthoDB" id="276989at2759"/>
<evidence type="ECO:0000256" key="5">
    <source>
        <dbReference type="ARBA" id="ARBA00022737"/>
    </source>
</evidence>
<dbReference type="STRING" id="32264.T1KLM7"/>
<keyword evidence="7 12" id="KW-1133">Transmembrane helix</keyword>
<evidence type="ECO:0000256" key="8">
    <source>
        <dbReference type="ARBA" id="ARBA00023128"/>
    </source>
</evidence>
<organism evidence="13 14">
    <name type="scientific">Tetranychus urticae</name>
    <name type="common">Two-spotted spider mite</name>
    <dbReference type="NCBI Taxonomy" id="32264"/>
    <lineage>
        <taxon>Eukaryota</taxon>
        <taxon>Metazoa</taxon>
        <taxon>Ecdysozoa</taxon>
        <taxon>Arthropoda</taxon>
        <taxon>Chelicerata</taxon>
        <taxon>Arachnida</taxon>
        <taxon>Acari</taxon>
        <taxon>Acariformes</taxon>
        <taxon>Trombidiformes</taxon>
        <taxon>Prostigmata</taxon>
        <taxon>Eleutherengona</taxon>
        <taxon>Raphignathae</taxon>
        <taxon>Tetranychoidea</taxon>
        <taxon>Tetranychidae</taxon>
        <taxon>Tetranychus</taxon>
    </lineage>
</organism>
<accession>T1KLM7</accession>
<evidence type="ECO:0000256" key="9">
    <source>
        <dbReference type="ARBA" id="ARBA00023136"/>
    </source>
</evidence>
<dbReference type="PROSITE" id="PS50920">
    <property type="entry name" value="SOLCAR"/>
    <property type="match status" value="3"/>
</dbReference>
<reference evidence="13" key="2">
    <citation type="submission" date="2015-06" db="UniProtKB">
        <authorList>
            <consortium name="EnsemblMetazoa"/>
        </authorList>
    </citation>
    <scope>IDENTIFICATION</scope>
</reference>
<dbReference type="Proteomes" id="UP000015104">
    <property type="component" value="Unassembled WGS sequence"/>
</dbReference>
<proteinExistence type="inferred from homology"/>
<evidence type="ECO:0008006" key="15">
    <source>
        <dbReference type="Google" id="ProtNLM"/>
    </source>
</evidence>
<dbReference type="FunFam" id="1.50.40.10:FF:000018">
    <property type="entry name" value="S-adenosylmethionine mitochondrial carrier protein-like"/>
    <property type="match status" value="1"/>
</dbReference>
<evidence type="ECO:0000256" key="6">
    <source>
        <dbReference type="ARBA" id="ARBA00022792"/>
    </source>
</evidence>
<evidence type="ECO:0000256" key="12">
    <source>
        <dbReference type="SAM" id="Phobius"/>
    </source>
</evidence>
<reference evidence="14" key="1">
    <citation type="submission" date="2011-08" db="EMBL/GenBank/DDBJ databases">
        <authorList>
            <person name="Rombauts S."/>
        </authorList>
    </citation>
    <scope>NUCLEOTIDE SEQUENCE</scope>
    <source>
        <strain evidence="14">London</strain>
    </source>
</reference>
<dbReference type="Gene3D" id="1.50.40.10">
    <property type="entry name" value="Mitochondrial carrier domain"/>
    <property type="match status" value="2"/>
</dbReference>
<name>T1KLM7_TETUR</name>
<dbReference type="SUPFAM" id="SSF103506">
    <property type="entry name" value="Mitochondrial carrier"/>
    <property type="match status" value="1"/>
</dbReference>
<evidence type="ECO:0000313" key="14">
    <source>
        <dbReference type="Proteomes" id="UP000015104"/>
    </source>
</evidence>
<dbReference type="EnsemblMetazoa" id="tetur14g02990.1">
    <property type="protein sequence ID" value="tetur14g02990.1"/>
    <property type="gene ID" value="tetur14g02990"/>
</dbReference>
<keyword evidence="5" id="KW-0677">Repeat</keyword>
<dbReference type="OMA" id="IGPRTMW"/>
<dbReference type="PANTHER" id="PTHR45667">
    <property type="entry name" value="S-ADENOSYLMETHIONINE MITOCHONDRIAL CARRIER PROTEIN"/>
    <property type="match status" value="1"/>
</dbReference>
<dbReference type="InterPro" id="IPR018108">
    <property type="entry name" value="MCP_transmembrane"/>
</dbReference>